<dbReference type="EMBL" id="ML977162">
    <property type="protein sequence ID" value="KAF1985401.1"/>
    <property type="molecule type" value="Genomic_DNA"/>
</dbReference>
<dbReference type="Pfam" id="PF03476">
    <property type="entry name" value="MOSC_N"/>
    <property type="match status" value="1"/>
</dbReference>
<sequence length="339" mass="37611">MKISQIYVYPIKSLRGTTLTSSALTKHGLPFDRRFMLLKILENGDLKNMHVPHFPEMCLFQTSIELQDDEPTGSLLVTFDPPKGEGEAKTSSIPLSPDCSHLELMDVTMHRSPCKAYNMGEKINSWFSNCFGYEVILAYLGEHSRSVLMSTSGNKQSKNTSGSWLGSITSSIPYFGATKEDETITFADCAPYLVVSETSLKDVSKRLPEGEDMDMSKFRPNIVVSGAESEWEEDYWAELSFGDEQANIQMMHNCARCVSINVDYATGKPGKGEAGTILKKLMKDRRVDQGAKYSPVFGRYGFLSKGDIGKMIAVGDDVKVLRKNGERTVFDWPGLGSGN</sequence>
<dbReference type="InterPro" id="IPR005302">
    <property type="entry name" value="MoCF_Sase_C"/>
</dbReference>
<protein>
    <submittedName>
        <fullName evidence="2">MOSC domain-containing protein</fullName>
    </submittedName>
</protein>
<dbReference type="Proteomes" id="UP000800041">
    <property type="component" value="Unassembled WGS sequence"/>
</dbReference>
<dbReference type="SUPFAM" id="SSF50800">
    <property type="entry name" value="PK beta-barrel domain-like"/>
    <property type="match status" value="1"/>
</dbReference>
<dbReference type="PANTHER" id="PTHR14237:SF34">
    <property type="entry name" value="MOSC DOMAIN PROTEIN (AFU_ORTHOLOGUE AFUA_2G07820)"/>
    <property type="match status" value="1"/>
</dbReference>
<proteinExistence type="predicted"/>
<evidence type="ECO:0000259" key="1">
    <source>
        <dbReference type="PROSITE" id="PS51340"/>
    </source>
</evidence>
<accession>A0A6G1GWR6</accession>
<dbReference type="OrthoDB" id="17255at2759"/>
<dbReference type="AlphaFoldDB" id="A0A6G1GWR6"/>
<gene>
    <name evidence="2" type="ORF">K402DRAFT_413267</name>
</gene>
<name>A0A6G1GWR6_9PEZI</name>
<dbReference type="GO" id="GO:0003824">
    <property type="term" value="F:catalytic activity"/>
    <property type="evidence" value="ECO:0007669"/>
    <property type="project" value="InterPro"/>
</dbReference>
<evidence type="ECO:0000313" key="3">
    <source>
        <dbReference type="Proteomes" id="UP000800041"/>
    </source>
</evidence>
<dbReference type="Pfam" id="PF03473">
    <property type="entry name" value="MOSC"/>
    <property type="match status" value="1"/>
</dbReference>
<dbReference type="PANTHER" id="PTHR14237">
    <property type="entry name" value="MOLYBDOPTERIN COFACTOR SULFURASE MOSC"/>
    <property type="match status" value="1"/>
</dbReference>
<dbReference type="InterPro" id="IPR005303">
    <property type="entry name" value="MOCOS_middle"/>
</dbReference>
<evidence type="ECO:0000313" key="2">
    <source>
        <dbReference type="EMBL" id="KAF1985401.1"/>
    </source>
</evidence>
<feature type="domain" description="MOSC" evidence="1">
    <location>
        <begin position="163"/>
        <end position="321"/>
    </location>
</feature>
<dbReference type="GO" id="GO:0030170">
    <property type="term" value="F:pyridoxal phosphate binding"/>
    <property type="evidence" value="ECO:0007669"/>
    <property type="project" value="InterPro"/>
</dbReference>
<dbReference type="GO" id="GO:0030151">
    <property type="term" value="F:molybdenum ion binding"/>
    <property type="evidence" value="ECO:0007669"/>
    <property type="project" value="InterPro"/>
</dbReference>
<dbReference type="InterPro" id="IPR011037">
    <property type="entry name" value="Pyrv_Knase-like_insert_dom_sf"/>
</dbReference>
<dbReference type="PROSITE" id="PS51340">
    <property type="entry name" value="MOSC"/>
    <property type="match status" value="1"/>
</dbReference>
<dbReference type="SUPFAM" id="SSF141673">
    <property type="entry name" value="MOSC N-terminal domain-like"/>
    <property type="match status" value="1"/>
</dbReference>
<reference evidence="2" key="1">
    <citation type="journal article" date="2020" name="Stud. Mycol.">
        <title>101 Dothideomycetes genomes: a test case for predicting lifestyles and emergence of pathogens.</title>
        <authorList>
            <person name="Haridas S."/>
            <person name="Albert R."/>
            <person name="Binder M."/>
            <person name="Bloem J."/>
            <person name="Labutti K."/>
            <person name="Salamov A."/>
            <person name="Andreopoulos B."/>
            <person name="Baker S."/>
            <person name="Barry K."/>
            <person name="Bills G."/>
            <person name="Bluhm B."/>
            <person name="Cannon C."/>
            <person name="Castanera R."/>
            <person name="Culley D."/>
            <person name="Daum C."/>
            <person name="Ezra D."/>
            <person name="Gonzalez J."/>
            <person name="Henrissat B."/>
            <person name="Kuo A."/>
            <person name="Liang C."/>
            <person name="Lipzen A."/>
            <person name="Lutzoni F."/>
            <person name="Magnuson J."/>
            <person name="Mondo S."/>
            <person name="Nolan M."/>
            <person name="Ohm R."/>
            <person name="Pangilinan J."/>
            <person name="Park H.-J."/>
            <person name="Ramirez L."/>
            <person name="Alfaro M."/>
            <person name="Sun H."/>
            <person name="Tritt A."/>
            <person name="Yoshinaga Y."/>
            <person name="Zwiers L.-H."/>
            <person name="Turgeon B."/>
            <person name="Goodwin S."/>
            <person name="Spatafora J."/>
            <person name="Crous P."/>
            <person name="Grigoriev I."/>
        </authorList>
    </citation>
    <scope>NUCLEOTIDE SEQUENCE</scope>
    <source>
        <strain evidence="2">CBS 113979</strain>
    </source>
</reference>
<keyword evidence="3" id="KW-1185">Reference proteome</keyword>
<organism evidence="2 3">
    <name type="scientific">Aulographum hederae CBS 113979</name>
    <dbReference type="NCBI Taxonomy" id="1176131"/>
    <lineage>
        <taxon>Eukaryota</taxon>
        <taxon>Fungi</taxon>
        <taxon>Dikarya</taxon>
        <taxon>Ascomycota</taxon>
        <taxon>Pezizomycotina</taxon>
        <taxon>Dothideomycetes</taxon>
        <taxon>Pleosporomycetidae</taxon>
        <taxon>Aulographales</taxon>
        <taxon>Aulographaceae</taxon>
    </lineage>
</organism>